<dbReference type="AlphaFoldDB" id="A0A0B6YK07"/>
<feature type="non-terminal residue" evidence="1">
    <location>
        <position position="104"/>
    </location>
</feature>
<accession>A0A0B6YK07</accession>
<feature type="non-terminal residue" evidence="1">
    <location>
        <position position="1"/>
    </location>
</feature>
<reference evidence="1" key="1">
    <citation type="submission" date="2014-12" db="EMBL/GenBank/DDBJ databases">
        <title>Insight into the proteome of Arion vulgaris.</title>
        <authorList>
            <person name="Aradska J."/>
            <person name="Bulat T."/>
            <person name="Smidak R."/>
            <person name="Sarate P."/>
            <person name="Gangsoo J."/>
            <person name="Sialana F."/>
            <person name="Bilban M."/>
            <person name="Lubec G."/>
        </authorList>
    </citation>
    <scope>NUCLEOTIDE SEQUENCE</scope>
    <source>
        <tissue evidence="1">Skin</tissue>
    </source>
</reference>
<proteinExistence type="predicted"/>
<gene>
    <name evidence="1" type="primary">ORF27740</name>
</gene>
<name>A0A0B6YK07_9EUPU</name>
<dbReference type="EMBL" id="HACG01009614">
    <property type="protein sequence ID" value="CEK56479.1"/>
    <property type="molecule type" value="Transcribed_RNA"/>
</dbReference>
<evidence type="ECO:0000313" key="1">
    <source>
        <dbReference type="EMBL" id="CEK56479.1"/>
    </source>
</evidence>
<organism evidence="1">
    <name type="scientific">Arion vulgaris</name>
    <dbReference type="NCBI Taxonomy" id="1028688"/>
    <lineage>
        <taxon>Eukaryota</taxon>
        <taxon>Metazoa</taxon>
        <taxon>Spiralia</taxon>
        <taxon>Lophotrochozoa</taxon>
        <taxon>Mollusca</taxon>
        <taxon>Gastropoda</taxon>
        <taxon>Heterobranchia</taxon>
        <taxon>Euthyneura</taxon>
        <taxon>Panpulmonata</taxon>
        <taxon>Eupulmonata</taxon>
        <taxon>Stylommatophora</taxon>
        <taxon>Helicina</taxon>
        <taxon>Arionoidea</taxon>
        <taxon>Arionidae</taxon>
        <taxon>Arion</taxon>
    </lineage>
</organism>
<sequence length="104" mass="11494">ADFKREGNSGFKQCLPNRYAKLHTTVQARKPKVGFVSDFCLTSLNKKSDCHVPLGVVDCQNDVDGNHGNVDAEGNCLDDVDARLDEDDDDGCQQIFGDRSNYII</sequence>
<protein>
    <submittedName>
        <fullName evidence="1">Uncharacterized protein</fullName>
    </submittedName>
</protein>